<reference evidence="1 2" key="1">
    <citation type="submission" date="2014-03" db="EMBL/GenBank/DDBJ databases">
        <title>Whole genome sequence of Novosphingobium resinovorum KF1.</title>
        <authorList>
            <person name="Gan H.M."/>
            <person name="Gan H.Y."/>
            <person name="Chew T.H."/>
            <person name="Savka M.A."/>
        </authorList>
    </citation>
    <scope>NUCLEOTIDE SEQUENCE [LARGE SCALE GENOMIC DNA]</scope>
    <source>
        <strain evidence="1 2">KF1</strain>
    </source>
</reference>
<comment type="caution">
    <text evidence="1">The sequence shown here is derived from an EMBL/GenBank/DDBJ whole genome shotgun (WGS) entry which is preliminary data.</text>
</comment>
<proteinExistence type="predicted"/>
<gene>
    <name evidence="1" type="ORF">BV97_05387</name>
</gene>
<name>A0A031JBT3_9SPHN</name>
<dbReference type="AlphaFoldDB" id="A0A031JBT3"/>
<protein>
    <submittedName>
        <fullName evidence="1">Uncharacterized protein</fullName>
    </submittedName>
</protein>
<dbReference type="EMBL" id="JFYZ01000065">
    <property type="protein sequence ID" value="EZP70678.1"/>
    <property type="molecule type" value="Genomic_DNA"/>
</dbReference>
<sequence length="48" mass="5107">MGTGGGEAIGIPVLEREQGSIHDITDRRAFDLILDQQLLRGSPTIATS</sequence>
<evidence type="ECO:0000313" key="2">
    <source>
        <dbReference type="Proteomes" id="UP000024329"/>
    </source>
</evidence>
<evidence type="ECO:0000313" key="1">
    <source>
        <dbReference type="EMBL" id="EZP70678.1"/>
    </source>
</evidence>
<organism evidence="1 2">
    <name type="scientific">Novosphingobium resinovorum</name>
    <dbReference type="NCBI Taxonomy" id="158500"/>
    <lineage>
        <taxon>Bacteria</taxon>
        <taxon>Pseudomonadati</taxon>
        <taxon>Pseudomonadota</taxon>
        <taxon>Alphaproteobacteria</taxon>
        <taxon>Sphingomonadales</taxon>
        <taxon>Sphingomonadaceae</taxon>
        <taxon>Novosphingobium</taxon>
    </lineage>
</organism>
<accession>A0A031JBT3</accession>
<dbReference type="Proteomes" id="UP000024329">
    <property type="component" value="Unassembled WGS sequence"/>
</dbReference>
<dbReference type="PATRIC" id="fig|158500.4.peg.5460"/>